<name>B3EKL4_CHLPB</name>
<reference evidence="1" key="1">
    <citation type="submission" date="2008-06" db="EMBL/GenBank/DDBJ databases">
        <title>Complete sequence of Chlorobium phaeobacteroides BS1.</title>
        <authorList>
            <consortium name="US DOE Joint Genome Institute"/>
            <person name="Lucas S."/>
            <person name="Copeland A."/>
            <person name="Lapidus A."/>
            <person name="Glavina del Rio T."/>
            <person name="Dalin E."/>
            <person name="Tice H."/>
            <person name="Bruce D."/>
            <person name="Goodwin L."/>
            <person name="Pitluck S."/>
            <person name="Schmutz J."/>
            <person name="Larimer F."/>
            <person name="Land M."/>
            <person name="Hauser L."/>
            <person name="Kyrpides N."/>
            <person name="Ovchinnikova G."/>
            <person name="Li T."/>
            <person name="Liu Z."/>
            <person name="Zhao F."/>
            <person name="Overmann J."/>
            <person name="Bryant D.A."/>
            <person name="Richardson P."/>
        </authorList>
    </citation>
    <scope>NUCLEOTIDE SEQUENCE [LARGE SCALE GENOMIC DNA]</scope>
    <source>
        <strain evidence="1">BS1</strain>
    </source>
</reference>
<gene>
    <name evidence="1" type="ordered locus">Cphamn1_0220</name>
</gene>
<sequence length="166" mass="18580">MSTNKRFTPMKRLPKQMHILQGTYRPARHDGEPEFPAASTKPPKHLTPAARAVWRQEAVPLIETGILTEADVSMMADLCGLTASYRAVMKEIGGRFVVDSAREDGAQVKNPAWQIARDMLQLINSMRLQFGLSPVSRAKVIAPEKPEPVNEWARFDQPVKRDKFGG</sequence>
<dbReference type="KEGG" id="cpb:Cphamn1_0220"/>
<dbReference type="NCBIfam" id="TIGR01558">
    <property type="entry name" value="sm_term_P27"/>
    <property type="match status" value="1"/>
</dbReference>
<dbReference type="AlphaFoldDB" id="B3EKL4"/>
<protein>
    <submittedName>
        <fullName evidence="1">Phage terminase, small subunit, P27 family</fullName>
    </submittedName>
</protein>
<dbReference type="EMBL" id="CP001101">
    <property type="protein sequence ID" value="ACE03192.1"/>
    <property type="molecule type" value="Genomic_DNA"/>
</dbReference>
<accession>B3EKL4</accession>
<dbReference type="HOGENOM" id="CLU_1599784_0_0_10"/>
<dbReference type="InterPro" id="IPR006448">
    <property type="entry name" value="Phage_term_ssu_P27"/>
</dbReference>
<evidence type="ECO:0000313" key="1">
    <source>
        <dbReference type="EMBL" id="ACE03192.1"/>
    </source>
</evidence>
<dbReference type="Pfam" id="PF05119">
    <property type="entry name" value="Terminase_4"/>
    <property type="match status" value="1"/>
</dbReference>
<proteinExistence type="predicted"/>
<dbReference type="STRING" id="331678.Cphamn1_0220"/>
<organism evidence="1">
    <name type="scientific">Chlorobium phaeobacteroides (strain BS1)</name>
    <dbReference type="NCBI Taxonomy" id="331678"/>
    <lineage>
        <taxon>Bacteria</taxon>
        <taxon>Pseudomonadati</taxon>
        <taxon>Chlorobiota</taxon>
        <taxon>Chlorobiia</taxon>
        <taxon>Chlorobiales</taxon>
        <taxon>Chlorobiaceae</taxon>
        <taxon>Chlorobium/Pelodictyon group</taxon>
        <taxon>Chlorobium</taxon>
    </lineage>
</organism>
<dbReference type="eggNOG" id="COG3747">
    <property type="taxonomic scope" value="Bacteria"/>
</dbReference>